<dbReference type="InterPro" id="IPR011050">
    <property type="entry name" value="Pectin_lyase_fold/virulence"/>
</dbReference>
<dbReference type="EMBL" id="LRRQ01000103">
    <property type="protein sequence ID" value="OAM89176.1"/>
    <property type="molecule type" value="Genomic_DNA"/>
</dbReference>
<feature type="domain" description="Autotransporter" evidence="3">
    <location>
        <begin position="1007"/>
        <end position="1282"/>
    </location>
</feature>
<comment type="caution">
    <text evidence="4">The sequence shown here is derived from an EMBL/GenBank/DDBJ whole genome shotgun (WGS) entry which is preliminary data.</text>
</comment>
<dbReference type="SMART" id="SM00869">
    <property type="entry name" value="Autotransporter"/>
    <property type="match status" value="1"/>
</dbReference>
<dbReference type="SUPFAM" id="SSF51126">
    <property type="entry name" value="Pectin lyase-like"/>
    <property type="match status" value="1"/>
</dbReference>
<evidence type="ECO:0000256" key="1">
    <source>
        <dbReference type="ARBA" id="ARBA00022729"/>
    </source>
</evidence>
<dbReference type="Pfam" id="PF12951">
    <property type="entry name" value="PATR"/>
    <property type="match status" value="3"/>
</dbReference>
<dbReference type="RefSeq" id="WP_068770903.1">
    <property type="nucleotide sequence ID" value="NZ_CP109796.1"/>
</dbReference>
<dbReference type="Proteomes" id="UP000078486">
    <property type="component" value="Unassembled WGS sequence"/>
</dbReference>
<dbReference type="Gene3D" id="2.40.128.130">
    <property type="entry name" value="Autotransporter beta-domain"/>
    <property type="match status" value="1"/>
</dbReference>
<feature type="chain" id="PRO_5008088944" description="Autotransporter domain-containing protein" evidence="2">
    <location>
        <begin position="22"/>
        <end position="1282"/>
    </location>
</feature>
<feature type="signal peptide" evidence="2">
    <location>
        <begin position="1"/>
        <end position="21"/>
    </location>
</feature>
<dbReference type="STRING" id="1184151.AW736_14580"/>
<accession>A0A178IJ78</accession>
<reference evidence="4 5" key="1">
    <citation type="submission" date="2016-01" db="EMBL/GenBank/DDBJ databases">
        <title>High potential of lignocellulose degradation of a new Verrucomicrobia species.</title>
        <authorList>
            <person name="Wang Y."/>
            <person name="Shi Y."/>
            <person name="Qiu Z."/>
            <person name="Liu S."/>
            <person name="Yang H."/>
        </authorList>
    </citation>
    <scope>NUCLEOTIDE SEQUENCE [LARGE SCALE GENOMIC DNA]</scope>
    <source>
        <strain evidence="4 5">TSB47</strain>
    </source>
</reference>
<name>A0A178IJ78_9BACT</name>
<proteinExistence type="predicted"/>
<evidence type="ECO:0000313" key="4">
    <source>
        <dbReference type="EMBL" id="OAM89176.1"/>
    </source>
</evidence>
<keyword evidence="5" id="KW-1185">Reference proteome</keyword>
<dbReference type="InterPro" id="IPR036709">
    <property type="entry name" value="Autotransporte_beta_dom_sf"/>
</dbReference>
<dbReference type="InterPro" id="IPR005546">
    <property type="entry name" value="Autotransporte_beta"/>
</dbReference>
<evidence type="ECO:0000259" key="3">
    <source>
        <dbReference type="PROSITE" id="PS51208"/>
    </source>
</evidence>
<dbReference type="PROSITE" id="PS51208">
    <property type="entry name" value="AUTOTRANSPORTER"/>
    <property type="match status" value="1"/>
</dbReference>
<evidence type="ECO:0000256" key="2">
    <source>
        <dbReference type="SAM" id="SignalP"/>
    </source>
</evidence>
<dbReference type="InterPro" id="IPR013425">
    <property type="entry name" value="Autotrns_rpt"/>
</dbReference>
<dbReference type="Pfam" id="PF03797">
    <property type="entry name" value="Autotransporter"/>
    <property type="match status" value="1"/>
</dbReference>
<organism evidence="4 5">
    <name type="scientific">Termitidicoccus mucosus</name>
    <dbReference type="NCBI Taxonomy" id="1184151"/>
    <lineage>
        <taxon>Bacteria</taxon>
        <taxon>Pseudomonadati</taxon>
        <taxon>Verrucomicrobiota</taxon>
        <taxon>Opitutia</taxon>
        <taxon>Opitutales</taxon>
        <taxon>Opitutaceae</taxon>
        <taxon>Termitidicoccus</taxon>
    </lineage>
</organism>
<gene>
    <name evidence="4" type="ORF">AW736_14580</name>
</gene>
<dbReference type="NCBIfam" id="TIGR02601">
    <property type="entry name" value="autotrns_rpt"/>
    <property type="match status" value="2"/>
</dbReference>
<dbReference type="OrthoDB" id="200453at2"/>
<sequence>MIKFIIKSAPVFLLAVPAAPAAEIASPVTTSATVTLAHNETITTREIKVADGATLTILRTGSGGSLFPSLGTGTLAIGPVSEGGTGRVVFKDIYRNSAGGSILGITTDATVLVTGADFIGNSGGAGTAGVSGVFQINAGDAAITMRDVLFEDNFSYGNTGVSRVQNGTVLISGGTFLGNYALNAQIGVFGIQAATGRLTLDNVLFEANRAKTTSGVLDIGAFAYSATFTNVVFKDNWAGTLGGAIRAGHIGGELVFKMTAAGGTASRWSGNRAGLDGVTTAAVTANTAPVARAEAGGFYYAAGGGGARFDIDAGVSLAIGDPAASDKNSDSFASAATAGGTAAKIIKTGGGDLILNADNSYWRGSTEVSGGRLLLGNDGALLGSSTITVATAAAFGGLGKAANADAAGAANVMVSNGAALQVGVSDAEAGTFSIDGRLALDNATISYVASASGTSSRFDHNGVIIETGGTNILNMQAFASGTYNLGAITLYNTLIANGADTLRFAANGDITISDDARQGAKLISDASDFLVSVWTSQASRMKWTGPATGGAWNNSDNNWQGVNDPGVVKFASGDLVEFQADAAARSIDLASPVFVTGMLVDGDSSIAFTGAGGITASKYTSGDAEADVVASGSGQLVKRGSGALVFNNGANVFNGGVYIHGGAIEIQRGDQLQTGAAAVMFRETGTLRVSGSTQITNNIIIDPGKSAVLAAGGGVVTLSGSVSGPGTLVKDGAHALILQTANTHGATELRGGSLLVRHDQSLGTGALGVTGTSTLLGISAGNTIGNNINLNGNTLRVYNATSGGNPPGAVLSGAIAGGSLAVFGIDGPDTGPLLVAGANSLSAFRVMQHAKATAGHPGALGGATSAVSVEGGGSLTIGQPNTLAQSMRVYDGGKISFRNATASVPLLKLSGDLTFDEGSIVDLGAAPSGSIWLVDAASVTSNAFFEAGDAEISVTTDNGDLRVTKVNPATHAGKDVAAAFDAMTATTGAVYSRLGESFLMPIMGRRPGDPGRNFWIKGVGSFSDYDSAPGRVGFAGHTYGGMAGYDKLISSRLVVGGYIGYNYNSIKTDNHAETEAEMPYAGVYGAVKFGQLYFAADLMAGSIDADTSRFEQTGYAKGNYNAGVLGGGAEIGFVINPWKNGAIKPAFSVTYMGLDYKDQGENGPGAVLVDDFSADRWDSFMSVRVSQGFTLGRNLPAVIDFLFGWRAVLQADPAVITAQLSNNLGDKVRIGSTGEYRQAGCVAGLGLRFVLGARSTLAFAYDYENGQDHDRHSANASIRWNW</sequence>
<dbReference type="SUPFAM" id="SSF103515">
    <property type="entry name" value="Autotransporter"/>
    <property type="match status" value="1"/>
</dbReference>
<protein>
    <recommendedName>
        <fullName evidence="3">Autotransporter domain-containing protein</fullName>
    </recommendedName>
</protein>
<evidence type="ECO:0000313" key="5">
    <source>
        <dbReference type="Proteomes" id="UP000078486"/>
    </source>
</evidence>
<keyword evidence="1 2" id="KW-0732">Signal</keyword>